<dbReference type="PANTHER" id="PTHR40279">
    <property type="entry name" value="PQQC-LIKE PROTEIN"/>
    <property type="match status" value="1"/>
</dbReference>
<dbReference type="GO" id="GO:0033732">
    <property type="term" value="F:pyrroloquinoline-quinone synthase activity"/>
    <property type="evidence" value="ECO:0007669"/>
    <property type="project" value="UniProtKB-EC"/>
</dbReference>
<dbReference type="Gene3D" id="1.20.910.10">
    <property type="entry name" value="Heme oxygenase-like"/>
    <property type="match status" value="1"/>
</dbReference>
<dbReference type="NCBIfam" id="TIGR02111">
    <property type="entry name" value="PQQ_syn_pqqC"/>
    <property type="match status" value="1"/>
</dbReference>
<dbReference type="AlphaFoldDB" id="A0A5B9E958"/>
<evidence type="ECO:0000256" key="2">
    <source>
        <dbReference type="ARBA" id="ARBA00023002"/>
    </source>
</evidence>
<dbReference type="SUPFAM" id="SSF48613">
    <property type="entry name" value="Heme oxygenase-like"/>
    <property type="match status" value="1"/>
</dbReference>
<evidence type="ECO:0000256" key="3">
    <source>
        <dbReference type="HAMAP-Rule" id="MF_00654"/>
    </source>
</evidence>
<comment type="function">
    <text evidence="3">Ring cyclization and eight-electron oxidation of 3a-(2-amino-2-carboxyethyl)-4,5-dioxo-4,5,6,7,8,9-hexahydroquinoline-7,9-dicarboxylic-acid to PQQ.</text>
</comment>
<evidence type="ECO:0000259" key="4">
    <source>
        <dbReference type="Pfam" id="PF03070"/>
    </source>
</evidence>
<evidence type="ECO:0000256" key="1">
    <source>
        <dbReference type="ARBA" id="ARBA00022905"/>
    </source>
</evidence>
<sequence>MGAVTMLTADELRARLQAVGEAKYHHRHPFHERMHRGELTRGQLQAWALNRYYYQSRIPIKDALVLAKSDDPAFRRAWRKRIVDHDGDESGYGGVEKWIQLAEAAGVPREDTIAYKGVLPAVIFSVDAYLSLVRDSSLLVAVASSLTELFSRQLISLRMDRMKLHYPYLEPGLAYFVGRLTQAPEDAAFALDYVTKHARNREEQEQVIRALERKCEILWAQLDAIEHAYVVPGLPPPGCFLPKGEA</sequence>
<reference evidence="5 6" key="1">
    <citation type="submission" date="2019-08" db="EMBL/GenBank/DDBJ databases">
        <title>Complete genome sequence of Terriglobus albidus strain ORNL.</title>
        <authorList>
            <person name="Podar M."/>
        </authorList>
    </citation>
    <scope>NUCLEOTIDE SEQUENCE [LARGE SCALE GENOMIC DNA]</scope>
    <source>
        <strain evidence="5 6">ORNL</strain>
    </source>
</reference>
<dbReference type="InterPro" id="IPR011845">
    <property type="entry name" value="PqqC"/>
</dbReference>
<feature type="domain" description="Thiaminase-2/PQQC" evidence="4">
    <location>
        <begin position="15"/>
        <end position="223"/>
    </location>
</feature>
<dbReference type="PANTHER" id="PTHR40279:SF3">
    <property type="entry name" value="4-AMINOBENZOATE SYNTHASE"/>
    <property type="match status" value="1"/>
</dbReference>
<dbReference type="GO" id="GO:0018189">
    <property type="term" value="P:pyrroloquinoline quinone biosynthetic process"/>
    <property type="evidence" value="ECO:0007669"/>
    <property type="project" value="UniProtKB-UniRule"/>
</dbReference>
<comment type="pathway">
    <text evidence="3">Cofactor biosynthesis; pyrroloquinoline quinone biosynthesis.</text>
</comment>
<dbReference type="KEGG" id="talb:FTW19_06440"/>
<dbReference type="UniPathway" id="UPA00539"/>
<dbReference type="RefSeq" id="WP_147646856.1">
    <property type="nucleotide sequence ID" value="NZ_CP042806.1"/>
</dbReference>
<comment type="similarity">
    <text evidence="3">Belongs to the PqqC family.</text>
</comment>
<protein>
    <recommendedName>
        <fullName evidence="3">Pyrroloquinoline-quinone synthase</fullName>
        <ecNumber evidence="3">1.3.3.11</ecNumber>
    </recommendedName>
    <alternativeName>
        <fullName evidence="3">Coenzyme PQQ synthesis protein C</fullName>
    </alternativeName>
    <alternativeName>
        <fullName evidence="3">Pyrroloquinoline quinone biosynthesis protein C</fullName>
    </alternativeName>
</protein>
<dbReference type="OrthoDB" id="9800756at2"/>
<gene>
    <name evidence="3 5" type="primary">pqqC</name>
    <name evidence="5" type="ORF">FTW19_06440</name>
</gene>
<keyword evidence="1 3" id="KW-0884">PQQ biosynthesis</keyword>
<comment type="catalytic activity">
    <reaction evidence="3">
        <text>6-(2-amino-2-carboxyethyl)-7,8-dioxo-1,2,3,4,7,8-hexahydroquinoline-2,4-dicarboxylate + 3 O2 = pyrroloquinoline quinone + 2 H2O2 + 2 H2O + H(+)</text>
        <dbReference type="Rhea" id="RHEA:10692"/>
        <dbReference type="ChEBI" id="CHEBI:15377"/>
        <dbReference type="ChEBI" id="CHEBI:15378"/>
        <dbReference type="ChEBI" id="CHEBI:15379"/>
        <dbReference type="ChEBI" id="CHEBI:16240"/>
        <dbReference type="ChEBI" id="CHEBI:58442"/>
        <dbReference type="ChEBI" id="CHEBI:58778"/>
        <dbReference type="EC" id="1.3.3.11"/>
    </reaction>
</comment>
<proteinExistence type="inferred from homology"/>
<dbReference type="Pfam" id="PF03070">
    <property type="entry name" value="TENA_THI-4"/>
    <property type="match status" value="1"/>
</dbReference>
<dbReference type="InterPro" id="IPR016084">
    <property type="entry name" value="Haem_Oase-like_multi-hlx"/>
</dbReference>
<dbReference type="Proteomes" id="UP000321820">
    <property type="component" value="Chromosome"/>
</dbReference>
<keyword evidence="2 3" id="KW-0560">Oxidoreductase</keyword>
<name>A0A5B9E958_9BACT</name>
<organism evidence="5 6">
    <name type="scientific">Terriglobus albidus</name>
    <dbReference type="NCBI Taxonomy" id="1592106"/>
    <lineage>
        <taxon>Bacteria</taxon>
        <taxon>Pseudomonadati</taxon>
        <taxon>Acidobacteriota</taxon>
        <taxon>Terriglobia</taxon>
        <taxon>Terriglobales</taxon>
        <taxon>Acidobacteriaceae</taxon>
        <taxon>Terriglobus</taxon>
    </lineage>
</organism>
<evidence type="ECO:0000313" key="6">
    <source>
        <dbReference type="Proteomes" id="UP000321820"/>
    </source>
</evidence>
<keyword evidence="6" id="KW-1185">Reference proteome</keyword>
<dbReference type="InterPro" id="IPR039068">
    <property type="entry name" value="PqqC-like"/>
</dbReference>
<accession>A0A5B9E958</accession>
<dbReference type="EC" id="1.3.3.11" evidence="3"/>
<evidence type="ECO:0000313" key="5">
    <source>
        <dbReference type="EMBL" id="QEE27665.1"/>
    </source>
</evidence>
<dbReference type="HAMAP" id="MF_00654">
    <property type="entry name" value="PQQ_syn_PqqC"/>
    <property type="match status" value="1"/>
</dbReference>
<dbReference type="InterPro" id="IPR004305">
    <property type="entry name" value="Thiaminase-2/PQQC"/>
</dbReference>
<dbReference type="EMBL" id="CP042806">
    <property type="protein sequence ID" value="QEE27665.1"/>
    <property type="molecule type" value="Genomic_DNA"/>
</dbReference>